<evidence type="ECO:0000313" key="4">
    <source>
        <dbReference type="Proteomes" id="UP001139522"/>
    </source>
</evidence>
<feature type="domain" description="Peptidase M20 dimerisation" evidence="2">
    <location>
        <begin position="178"/>
        <end position="275"/>
    </location>
</feature>
<evidence type="ECO:0000313" key="3">
    <source>
        <dbReference type="EMBL" id="MDE8602940.1"/>
    </source>
</evidence>
<name>A0ABT5WFY3_9GAMM</name>
<dbReference type="RefSeq" id="WP_255895343.1">
    <property type="nucleotide sequence ID" value="NZ_JAMZEG020000002.1"/>
</dbReference>
<comment type="caution">
    <text evidence="3">The sequence shown here is derived from an EMBL/GenBank/DDBJ whole genome shotgun (WGS) entry which is preliminary data.</text>
</comment>
<evidence type="ECO:0000256" key="1">
    <source>
        <dbReference type="ARBA" id="ARBA00022801"/>
    </source>
</evidence>
<proteinExistence type="predicted"/>
<sequence length="389" mass="42501">MQDSWQKNIAFAETLRRQLHAHPELSWQEKNTAILVRSQLDALNISWRACAETGTVAWLNKKAKGAAIALRGDMDALPIHEQTGKEWQSLNQGCMHACGHDGHTATLLATARWLKQFEHELPQPVVLIFQPAEEGFHGAREMIKDGALEGVKAIYGWHNWPALPYGTIACPDDIVMCGNGTFSMEFKGRGGHASQPELCADPLLAASAVNVALQQIVSRRIAPQATAVISVTQMNGGSAPTVIPESATLNGSIRVPDEATRQLLNQHISAVATQTSAAYGVECVVQHDTRYQATINHKAPATQARDAWQSLYGQQTLNHGQALPIMASEDFSYYLQAIPGAFALIGSNDGEGHDVPCHSPHYDFNDRLIADVCRWFCQLAGLRNQSLTK</sequence>
<organism evidence="3 4">
    <name type="scientific">Marinomonas maritima</name>
    <dbReference type="NCBI Taxonomy" id="2940935"/>
    <lineage>
        <taxon>Bacteria</taxon>
        <taxon>Pseudomonadati</taxon>
        <taxon>Pseudomonadota</taxon>
        <taxon>Gammaproteobacteria</taxon>
        <taxon>Oceanospirillales</taxon>
        <taxon>Oceanospirillaceae</taxon>
        <taxon>Marinomonas</taxon>
    </lineage>
</organism>
<dbReference type="NCBIfam" id="NF038260">
    <property type="entry name" value="ectoine_DoeB_2"/>
    <property type="match status" value="1"/>
</dbReference>
<dbReference type="Pfam" id="PF07687">
    <property type="entry name" value="M20_dimer"/>
    <property type="match status" value="1"/>
</dbReference>
<dbReference type="InterPro" id="IPR036264">
    <property type="entry name" value="Bact_exopeptidase_dim_dom"/>
</dbReference>
<dbReference type="EC" id="3.5.1.125" evidence="3"/>
<dbReference type="EMBL" id="JAMZEG020000002">
    <property type="protein sequence ID" value="MDE8602940.1"/>
    <property type="molecule type" value="Genomic_DNA"/>
</dbReference>
<dbReference type="Pfam" id="PF01546">
    <property type="entry name" value="Peptidase_M20"/>
    <property type="match status" value="1"/>
</dbReference>
<dbReference type="SUPFAM" id="SSF55031">
    <property type="entry name" value="Bacterial exopeptidase dimerisation domain"/>
    <property type="match status" value="1"/>
</dbReference>
<accession>A0ABT5WFY3</accession>
<dbReference type="Proteomes" id="UP001139522">
    <property type="component" value="Unassembled WGS sequence"/>
</dbReference>
<dbReference type="GO" id="GO:0016787">
    <property type="term" value="F:hydrolase activity"/>
    <property type="evidence" value="ECO:0007669"/>
    <property type="project" value="UniProtKB-KW"/>
</dbReference>
<dbReference type="PIRSF" id="PIRSF005962">
    <property type="entry name" value="Pept_M20D_amidohydro"/>
    <property type="match status" value="1"/>
</dbReference>
<reference evidence="3" key="1">
    <citation type="submission" date="2023-01" db="EMBL/GenBank/DDBJ databases">
        <title>Psychroserpens sp. MSW6 and Marinomonas sp. RSW2, isolated from seawater.</title>
        <authorList>
            <person name="Kristyanto S."/>
            <person name="Jung J."/>
            <person name="Kim J.M."/>
            <person name="Jeon C.O."/>
        </authorList>
    </citation>
    <scope>NUCLEOTIDE SEQUENCE</scope>
    <source>
        <strain evidence="3">RSW2</strain>
    </source>
</reference>
<keyword evidence="4" id="KW-1185">Reference proteome</keyword>
<dbReference type="PANTHER" id="PTHR11014:SF63">
    <property type="entry name" value="METALLOPEPTIDASE, PUTATIVE (AFU_ORTHOLOGUE AFUA_6G09600)-RELATED"/>
    <property type="match status" value="1"/>
</dbReference>
<dbReference type="InterPro" id="IPR002933">
    <property type="entry name" value="Peptidase_M20"/>
</dbReference>
<dbReference type="Gene3D" id="3.40.630.10">
    <property type="entry name" value="Zn peptidases"/>
    <property type="match status" value="1"/>
</dbReference>
<dbReference type="PANTHER" id="PTHR11014">
    <property type="entry name" value="PEPTIDASE M20 FAMILY MEMBER"/>
    <property type="match status" value="1"/>
</dbReference>
<evidence type="ECO:0000259" key="2">
    <source>
        <dbReference type="Pfam" id="PF07687"/>
    </source>
</evidence>
<dbReference type="SUPFAM" id="SSF53187">
    <property type="entry name" value="Zn-dependent exopeptidases"/>
    <property type="match status" value="1"/>
</dbReference>
<dbReference type="NCBIfam" id="TIGR01891">
    <property type="entry name" value="amidohydrolases"/>
    <property type="match status" value="1"/>
</dbReference>
<protein>
    <submittedName>
        <fullName evidence="3">N(2)-acetyl-L-2,4-diaminobutanoate deacetylase DoeB2</fullName>
        <ecNumber evidence="3">3.5.1.125</ecNumber>
    </submittedName>
</protein>
<dbReference type="Gene3D" id="3.30.70.360">
    <property type="match status" value="1"/>
</dbReference>
<gene>
    <name evidence="3" type="primary">doeB2</name>
    <name evidence="3" type="ORF">M3I01_008385</name>
</gene>
<keyword evidence="1 3" id="KW-0378">Hydrolase</keyword>
<dbReference type="InterPro" id="IPR017439">
    <property type="entry name" value="Amidohydrolase"/>
</dbReference>
<dbReference type="InterPro" id="IPR011650">
    <property type="entry name" value="Peptidase_M20_dimer"/>
</dbReference>